<evidence type="ECO:0000256" key="2">
    <source>
        <dbReference type="SAM" id="SignalP"/>
    </source>
</evidence>
<name>A0ABX8RTY4_NOCIO</name>
<dbReference type="EMBL" id="CP078145">
    <property type="protein sequence ID" value="QXN93043.1"/>
    <property type="molecule type" value="Genomic_DNA"/>
</dbReference>
<reference evidence="3 4" key="1">
    <citation type="submission" date="2021-07" db="EMBL/GenBank/DDBJ databases">
        <title>Whole Genome Sequence of Nocardia Iowensis.</title>
        <authorList>
            <person name="Lamm A."/>
            <person name="Collins-Fairclough A.M."/>
            <person name="Bunk B."/>
            <person name="Sproer C."/>
        </authorList>
    </citation>
    <scope>NUCLEOTIDE SEQUENCE [LARGE SCALE GENOMIC DNA]</scope>
    <source>
        <strain evidence="3 4">NRRL 5646</strain>
    </source>
</reference>
<accession>A0ABX8RTY4</accession>
<evidence type="ECO:0000313" key="4">
    <source>
        <dbReference type="Proteomes" id="UP000694257"/>
    </source>
</evidence>
<sequence>MMVRTVVAATLALAPAAVIIPAASARPCVTPTEIGCHGGFHHDPPKSGLDDDFFGYGMDGFDGSGRDRFGRDRFGYDRSGYDRWGYDRWGYDRNGFTREGCARNGADRPDADAGKCERLRSRPSSGSSS</sequence>
<evidence type="ECO:0000313" key="3">
    <source>
        <dbReference type="EMBL" id="QXN93043.1"/>
    </source>
</evidence>
<feature type="signal peptide" evidence="2">
    <location>
        <begin position="1"/>
        <end position="25"/>
    </location>
</feature>
<dbReference type="RefSeq" id="WP_218474761.1">
    <property type="nucleotide sequence ID" value="NZ_BAABJN010000001.1"/>
</dbReference>
<proteinExistence type="predicted"/>
<feature type="chain" id="PRO_5046052289" evidence="2">
    <location>
        <begin position="26"/>
        <end position="129"/>
    </location>
</feature>
<protein>
    <submittedName>
        <fullName evidence="3">Uncharacterized protein</fullName>
    </submittedName>
</protein>
<evidence type="ECO:0000256" key="1">
    <source>
        <dbReference type="SAM" id="MobiDB-lite"/>
    </source>
</evidence>
<keyword evidence="2" id="KW-0732">Signal</keyword>
<dbReference type="Proteomes" id="UP000694257">
    <property type="component" value="Chromosome"/>
</dbReference>
<feature type="region of interest" description="Disordered" evidence="1">
    <location>
        <begin position="100"/>
        <end position="129"/>
    </location>
</feature>
<gene>
    <name evidence="3" type="ORF">KV110_08035</name>
</gene>
<feature type="compositionally biased region" description="Basic and acidic residues" evidence="1">
    <location>
        <begin position="105"/>
        <end position="120"/>
    </location>
</feature>
<organism evidence="3 4">
    <name type="scientific">Nocardia iowensis</name>
    <dbReference type="NCBI Taxonomy" id="204891"/>
    <lineage>
        <taxon>Bacteria</taxon>
        <taxon>Bacillati</taxon>
        <taxon>Actinomycetota</taxon>
        <taxon>Actinomycetes</taxon>
        <taxon>Mycobacteriales</taxon>
        <taxon>Nocardiaceae</taxon>
        <taxon>Nocardia</taxon>
    </lineage>
</organism>
<keyword evidence="4" id="KW-1185">Reference proteome</keyword>